<dbReference type="Proteomes" id="UP000280696">
    <property type="component" value="Unassembled WGS sequence"/>
</dbReference>
<accession>A0A3A9AGT3</accession>
<organism evidence="1 2">
    <name type="scientific">Parablautia intestinalis</name>
    <dbReference type="NCBI Taxonomy" id="2320100"/>
    <lineage>
        <taxon>Bacteria</taxon>
        <taxon>Bacillati</taxon>
        <taxon>Bacillota</taxon>
        <taxon>Clostridia</taxon>
        <taxon>Lachnospirales</taxon>
        <taxon>Lachnospiraceae</taxon>
        <taxon>Parablautia</taxon>
    </lineage>
</organism>
<comment type="caution">
    <text evidence="1">The sequence shown here is derived from an EMBL/GenBank/DDBJ whole genome shotgun (WGS) entry which is preliminary data.</text>
</comment>
<proteinExistence type="predicted"/>
<evidence type="ECO:0000313" key="2">
    <source>
        <dbReference type="Proteomes" id="UP000280696"/>
    </source>
</evidence>
<gene>
    <name evidence="1" type="ORF">D7V94_11995</name>
</gene>
<keyword evidence="2" id="KW-1185">Reference proteome</keyword>
<dbReference type="RefSeq" id="WP_120470060.1">
    <property type="nucleotide sequence ID" value="NZ_RAYQ01000012.1"/>
</dbReference>
<reference evidence="1 2" key="1">
    <citation type="submission" date="2018-09" db="EMBL/GenBank/DDBJ databases">
        <title>Murine metabolic-syndrome-specific gut microbial biobank.</title>
        <authorList>
            <person name="Liu C."/>
        </authorList>
    </citation>
    <scope>NUCLEOTIDE SEQUENCE [LARGE SCALE GENOMIC DNA]</scope>
    <source>
        <strain evidence="1 2">0.1xD8-82</strain>
    </source>
</reference>
<evidence type="ECO:0000313" key="1">
    <source>
        <dbReference type="EMBL" id="RKI90840.1"/>
    </source>
</evidence>
<name>A0A3A9AGT3_9FIRM</name>
<protein>
    <submittedName>
        <fullName evidence="1">Uncharacterized protein</fullName>
    </submittedName>
</protein>
<dbReference type="OrthoDB" id="9791543at2"/>
<dbReference type="AlphaFoldDB" id="A0A3A9AGT3"/>
<dbReference type="EMBL" id="RAYQ01000012">
    <property type="protein sequence ID" value="RKI90840.1"/>
    <property type="molecule type" value="Genomic_DNA"/>
</dbReference>
<sequence length="70" mass="7812">MYSSIIEIKKTVPSETLVNLRKIAEKAFSNRAGSVENTSSSPYRLVFKGGEDKFGCLEAGMLELKRERCP</sequence>